<name>A0ABV0ML61_9TELE</name>
<comment type="caution">
    <text evidence="2">The sequence shown here is derived from an EMBL/GenBank/DDBJ whole genome shotgun (WGS) entry which is preliminary data.</text>
</comment>
<gene>
    <name evidence="2" type="ORF">GOODEAATRI_027487</name>
</gene>
<proteinExistence type="predicted"/>
<accession>A0ABV0ML61</accession>
<protein>
    <submittedName>
        <fullName evidence="2">Uncharacterized protein</fullName>
    </submittedName>
</protein>
<evidence type="ECO:0000256" key="1">
    <source>
        <dbReference type="SAM" id="MobiDB-lite"/>
    </source>
</evidence>
<organism evidence="2 3">
    <name type="scientific">Goodea atripinnis</name>
    <dbReference type="NCBI Taxonomy" id="208336"/>
    <lineage>
        <taxon>Eukaryota</taxon>
        <taxon>Metazoa</taxon>
        <taxon>Chordata</taxon>
        <taxon>Craniata</taxon>
        <taxon>Vertebrata</taxon>
        <taxon>Euteleostomi</taxon>
        <taxon>Actinopterygii</taxon>
        <taxon>Neopterygii</taxon>
        <taxon>Teleostei</taxon>
        <taxon>Neoteleostei</taxon>
        <taxon>Acanthomorphata</taxon>
        <taxon>Ovalentaria</taxon>
        <taxon>Atherinomorphae</taxon>
        <taxon>Cyprinodontiformes</taxon>
        <taxon>Goodeidae</taxon>
        <taxon>Goodea</taxon>
    </lineage>
</organism>
<reference evidence="2 3" key="1">
    <citation type="submission" date="2021-06" db="EMBL/GenBank/DDBJ databases">
        <authorList>
            <person name="Palmer J.M."/>
        </authorList>
    </citation>
    <scope>NUCLEOTIDE SEQUENCE [LARGE SCALE GENOMIC DNA]</scope>
    <source>
        <strain evidence="2 3">GA_2019</strain>
        <tissue evidence="2">Muscle</tissue>
    </source>
</reference>
<keyword evidence="3" id="KW-1185">Reference proteome</keyword>
<dbReference type="EMBL" id="JAHRIO010003606">
    <property type="protein sequence ID" value="MEQ2159849.1"/>
    <property type="molecule type" value="Genomic_DNA"/>
</dbReference>
<feature type="region of interest" description="Disordered" evidence="1">
    <location>
        <begin position="45"/>
        <end position="64"/>
    </location>
</feature>
<sequence>MINADSRVFLSGYPVRGGGWGRSAEGGKWWPIVLHVSSVRLAAAAREDSEPGSGGFNPGSVPETCPPGLCRIRTGQIVGFSSAPQRRKWILRPGSLFQERAEGGR</sequence>
<dbReference type="Proteomes" id="UP001476798">
    <property type="component" value="Unassembled WGS sequence"/>
</dbReference>
<evidence type="ECO:0000313" key="3">
    <source>
        <dbReference type="Proteomes" id="UP001476798"/>
    </source>
</evidence>
<evidence type="ECO:0000313" key="2">
    <source>
        <dbReference type="EMBL" id="MEQ2159849.1"/>
    </source>
</evidence>